<reference evidence="1 2" key="1">
    <citation type="submission" date="2023-02" db="EMBL/GenBank/DDBJ databases">
        <title>LHISI_Scaffold_Assembly.</title>
        <authorList>
            <person name="Stuart O.P."/>
            <person name="Cleave R."/>
            <person name="Magrath M.J.L."/>
            <person name="Mikheyev A.S."/>
        </authorList>
    </citation>
    <scope>NUCLEOTIDE SEQUENCE [LARGE SCALE GENOMIC DNA]</scope>
    <source>
        <strain evidence="1">Daus_M_001</strain>
        <tissue evidence="1">Leg muscle</tissue>
    </source>
</reference>
<dbReference type="Proteomes" id="UP001159363">
    <property type="component" value="Chromosome 10"/>
</dbReference>
<dbReference type="EMBL" id="JARBHB010000011">
    <property type="protein sequence ID" value="KAJ8872884.1"/>
    <property type="molecule type" value="Genomic_DNA"/>
</dbReference>
<proteinExistence type="predicted"/>
<name>A0ABQ9GLH4_9NEOP</name>
<gene>
    <name evidence="1" type="ORF">PR048_026500</name>
</gene>
<organism evidence="1 2">
    <name type="scientific">Dryococelus australis</name>
    <dbReference type="NCBI Taxonomy" id="614101"/>
    <lineage>
        <taxon>Eukaryota</taxon>
        <taxon>Metazoa</taxon>
        <taxon>Ecdysozoa</taxon>
        <taxon>Arthropoda</taxon>
        <taxon>Hexapoda</taxon>
        <taxon>Insecta</taxon>
        <taxon>Pterygota</taxon>
        <taxon>Neoptera</taxon>
        <taxon>Polyneoptera</taxon>
        <taxon>Phasmatodea</taxon>
        <taxon>Verophasmatodea</taxon>
        <taxon>Anareolatae</taxon>
        <taxon>Phasmatidae</taxon>
        <taxon>Eurycanthinae</taxon>
        <taxon>Dryococelus</taxon>
    </lineage>
</organism>
<sequence>MTISAPGERKRAKSFPSMVLWFCRHGRTSACCGRGKNMAESISSRPIQTYCGHLTSTT</sequence>
<protein>
    <submittedName>
        <fullName evidence="1">Uncharacterized protein</fullName>
    </submittedName>
</protein>
<comment type="caution">
    <text evidence="1">The sequence shown here is derived from an EMBL/GenBank/DDBJ whole genome shotgun (WGS) entry which is preliminary data.</text>
</comment>
<evidence type="ECO:0000313" key="2">
    <source>
        <dbReference type="Proteomes" id="UP001159363"/>
    </source>
</evidence>
<evidence type="ECO:0000313" key="1">
    <source>
        <dbReference type="EMBL" id="KAJ8872884.1"/>
    </source>
</evidence>
<accession>A0ABQ9GLH4</accession>
<keyword evidence="2" id="KW-1185">Reference proteome</keyword>